<dbReference type="EMBL" id="CAKXAJ010024779">
    <property type="protein sequence ID" value="CAH2230194.1"/>
    <property type="molecule type" value="Genomic_DNA"/>
</dbReference>
<accession>A0A8S4R2W8</accession>
<evidence type="ECO:0000313" key="3">
    <source>
        <dbReference type="Proteomes" id="UP000838756"/>
    </source>
</evidence>
<keyword evidence="3" id="KW-1185">Reference proteome</keyword>
<sequence length="676" mass="78934">MFKKNAFSNFRKKYNYRYSYLPANNNNVKLKCNRVTVKMSSTKRLKLLLYIFLVILFVYYALWRYHIENKKTIIKDIFQNSSSENIIDLYNQNIEESQDQYLINTPGCSIPNYLKTYKIEEAKYVGASTCGVRAVFIKKISNEEIAFSIDKMKIKHYTKGKSYSCCYQFATPAIVAGKEDYRKQRYSKCTNFDNNSNVELKNEVITVTCSLDSSKKRVIYEDAYIILKRLHRDAEEEQIPKKPWNVLVLGLDTVSRARVYNSMPKTVKYMLQNDWLDYRAYQKVGYNTFPNLMSLLTGKRMTTIYKTCSSSMDNCNHLMLWSEFKKKGYITATGEDDLKLPDTFSKRGYKSAPTDHYLRPLFLTGERSRGNIICTKMLPSAQHILDYASNFTESYKDENFFGFFWLNSYSHNLENIPTLIDKNMVNFFTKLNNSGVLQNTFIYFLSDHGLRSGKMRVPYESYYDERLPMLFLWVPTEFRNIRPEEYNNLKFNQHRLITPYDLYLTLLDTLTVSKESTDINSEACPNCTSIFNNIDIHRTCEEAGVDEQWCSCHGMTEISHTNDEVVTATNVAVVKVQNKVSTVKTIHCMKCEMLKLKKILRSHTYRNEYLNKTYFVIAFVMSPGDVAYEVKVVKHNETFSPFQEYTISVYNIRGRCAIEQNDRAYCVCVSNCTKKG</sequence>
<reference evidence="2" key="1">
    <citation type="submission" date="2022-03" db="EMBL/GenBank/DDBJ databases">
        <authorList>
            <person name="Lindestad O."/>
        </authorList>
    </citation>
    <scope>NUCLEOTIDE SEQUENCE</scope>
</reference>
<comment type="caution">
    <text evidence="2">The sequence shown here is derived from an EMBL/GenBank/DDBJ whole genome shotgun (WGS) entry which is preliminary data.</text>
</comment>
<dbReference type="CDD" id="cd16021">
    <property type="entry name" value="ALP_like"/>
    <property type="match status" value="1"/>
</dbReference>
<evidence type="ECO:0000256" key="1">
    <source>
        <dbReference type="SAM" id="Phobius"/>
    </source>
</evidence>
<dbReference type="OrthoDB" id="413313at2759"/>
<gene>
    <name evidence="2" type="primary">jg20671</name>
    <name evidence="2" type="ORF">PAEG_LOCUS9449</name>
</gene>
<dbReference type="FunFam" id="3.40.720.10:FF:000017">
    <property type="entry name" value="Predicted protein"/>
    <property type="match status" value="1"/>
</dbReference>
<proteinExistence type="predicted"/>
<dbReference type="Gene3D" id="3.40.720.10">
    <property type="entry name" value="Alkaline Phosphatase, subunit A"/>
    <property type="match status" value="1"/>
</dbReference>
<keyword evidence="1" id="KW-0472">Membrane</keyword>
<name>A0A8S4R2W8_9NEOP</name>
<dbReference type="GO" id="GO:0005615">
    <property type="term" value="C:extracellular space"/>
    <property type="evidence" value="ECO:0007669"/>
    <property type="project" value="TreeGrafter"/>
</dbReference>
<dbReference type="InterPro" id="IPR017850">
    <property type="entry name" value="Alkaline_phosphatase_core_sf"/>
</dbReference>
<dbReference type="AlphaFoldDB" id="A0A8S4R2W8"/>
<dbReference type="PANTHER" id="PTHR10974">
    <property type="entry name" value="FI08016P-RELATED"/>
    <property type="match status" value="1"/>
</dbReference>
<dbReference type="InterPro" id="IPR004245">
    <property type="entry name" value="DUF229"/>
</dbReference>
<evidence type="ECO:0000313" key="2">
    <source>
        <dbReference type="EMBL" id="CAH2230194.1"/>
    </source>
</evidence>
<dbReference type="PANTHER" id="PTHR10974:SF9">
    <property type="entry name" value="DUF229 DOMAIN CONTAINING PROTEIN-RELATED"/>
    <property type="match status" value="1"/>
</dbReference>
<protein>
    <submittedName>
        <fullName evidence="2">Jg20671 protein</fullName>
    </submittedName>
</protein>
<keyword evidence="1" id="KW-0812">Transmembrane</keyword>
<feature type="transmembrane region" description="Helical" evidence="1">
    <location>
        <begin position="47"/>
        <end position="65"/>
    </location>
</feature>
<dbReference type="Proteomes" id="UP000838756">
    <property type="component" value="Unassembled WGS sequence"/>
</dbReference>
<keyword evidence="1" id="KW-1133">Transmembrane helix</keyword>
<dbReference type="Pfam" id="PF02995">
    <property type="entry name" value="DUF229"/>
    <property type="match status" value="1"/>
</dbReference>
<dbReference type="SUPFAM" id="SSF53649">
    <property type="entry name" value="Alkaline phosphatase-like"/>
    <property type="match status" value="1"/>
</dbReference>
<organism evidence="2 3">
    <name type="scientific">Pararge aegeria aegeria</name>
    <dbReference type="NCBI Taxonomy" id="348720"/>
    <lineage>
        <taxon>Eukaryota</taxon>
        <taxon>Metazoa</taxon>
        <taxon>Ecdysozoa</taxon>
        <taxon>Arthropoda</taxon>
        <taxon>Hexapoda</taxon>
        <taxon>Insecta</taxon>
        <taxon>Pterygota</taxon>
        <taxon>Neoptera</taxon>
        <taxon>Endopterygota</taxon>
        <taxon>Lepidoptera</taxon>
        <taxon>Glossata</taxon>
        <taxon>Ditrysia</taxon>
        <taxon>Papilionoidea</taxon>
        <taxon>Nymphalidae</taxon>
        <taxon>Satyrinae</taxon>
        <taxon>Satyrini</taxon>
        <taxon>Parargina</taxon>
        <taxon>Pararge</taxon>
    </lineage>
</organism>